<sequence>MPPLVFLLATAVFAQGTSEFMLAGLLTDIATDLNTTVPSAGMLTSAFAVGMVVGAPVMAVATRRLPPRAALSTFLAIFIAMHVIGATTSSYPVLFASRVLAAFANAGFLALTLAMVTALVTPDRLSRAIATILAGTTFALVVGVPAGTLVGALLDWRAALWGVALLSVPALIAVTVAAPTTQDRRSGGSLTTEFAVLQRYPLIRILALCILVNGATFCAFTYLASVVTERAELQSAMVPVVLALFGIGALGGVWAAGRFGDRYATTIVSVGCAALLVGWCLFALLSQCPVAVLVFAFVQGGLSFALGSTLVSLVMRNAAGAPTMSGSYATASLNIGAAAGPALGGVVYSSALGPIGPLAASAVLAGMALVASVLLT</sequence>
<dbReference type="Proteomes" id="UP001081071">
    <property type="component" value="Unassembled WGS sequence"/>
</dbReference>
<protein>
    <submittedName>
        <fullName evidence="8">MFS transporter</fullName>
    </submittedName>
</protein>
<keyword evidence="4 6" id="KW-1133">Transmembrane helix</keyword>
<dbReference type="InterPro" id="IPR011701">
    <property type="entry name" value="MFS"/>
</dbReference>
<feature type="transmembrane region" description="Helical" evidence="6">
    <location>
        <begin position="355"/>
        <end position="375"/>
    </location>
</feature>
<dbReference type="Pfam" id="PF07690">
    <property type="entry name" value="MFS_1"/>
    <property type="match status" value="1"/>
</dbReference>
<dbReference type="PROSITE" id="PS50850">
    <property type="entry name" value="MFS"/>
    <property type="match status" value="1"/>
</dbReference>
<evidence type="ECO:0000256" key="6">
    <source>
        <dbReference type="SAM" id="Phobius"/>
    </source>
</evidence>
<feature type="domain" description="Major facilitator superfamily (MFS) profile" evidence="7">
    <location>
        <begin position="4"/>
        <end position="376"/>
    </location>
</feature>
<dbReference type="Gene3D" id="1.20.1250.20">
    <property type="entry name" value="MFS general substrate transporter like domains"/>
    <property type="match status" value="1"/>
</dbReference>
<evidence type="ECO:0000256" key="3">
    <source>
        <dbReference type="ARBA" id="ARBA00022692"/>
    </source>
</evidence>
<feature type="transmembrane region" description="Helical" evidence="6">
    <location>
        <begin position="202"/>
        <end position="224"/>
    </location>
</feature>
<feature type="transmembrane region" description="Helical" evidence="6">
    <location>
        <begin position="160"/>
        <end position="181"/>
    </location>
</feature>
<feature type="transmembrane region" description="Helical" evidence="6">
    <location>
        <begin position="236"/>
        <end position="256"/>
    </location>
</feature>
<evidence type="ECO:0000256" key="4">
    <source>
        <dbReference type="ARBA" id="ARBA00022989"/>
    </source>
</evidence>
<dbReference type="RefSeq" id="WP_269601801.1">
    <property type="nucleotide sequence ID" value="NZ_JAPWIJ010000001.1"/>
</dbReference>
<feature type="transmembrane region" description="Helical" evidence="6">
    <location>
        <begin position="263"/>
        <end position="285"/>
    </location>
</feature>
<feature type="transmembrane region" description="Helical" evidence="6">
    <location>
        <begin position="132"/>
        <end position="154"/>
    </location>
</feature>
<keyword evidence="3 6" id="KW-0812">Transmembrane</keyword>
<keyword evidence="2" id="KW-1003">Cell membrane</keyword>
<evidence type="ECO:0000259" key="7">
    <source>
        <dbReference type="PROSITE" id="PS50850"/>
    </source>
</evidence>
<comment type="subcellular location">
    <subcellularLocation>
        <location evidence="1">Cell membrane</location>
        <topology evidence="1">Multi-pass membrane protein</topology>
    </subcellularLocation>
</comment>
<dbReference type="SUPFAM" id="SSF103473">
    <property type="entry name" value="MFS general substrate transporter"/>
    <property type="match status" value="1"/>
</dbReference>
<evidence type="ECO:0000256" key="2">
    <source>
        <dbReference type="ARBA" id="ARBA00022475"/>
    </source>
</evidence>
<keyword evidence="5 6" id="KW-0472">Membrane</keyword>
<dbReference type="EMBL" id="JAPWIJ010000001">
    <property type="protein sequence ID" value="MCZ4517197.1"/>
    <property type="molecule type" value="Genomic_DNA"/>
</dbReference>
<dbReference type="PANTHER" id="PTHR43124">
    <property type="entry name" value="PURINE EFFLUX PUMP PBUE"/>
    <property type="match status" value="1"/>
</dbReference>
<evidence type="ECO:0000313" key="8">
    <source>
        <dbReference type="EMBL" id="MCZ4517197.1"/>
    </source>
</evidence>
<dbReference type="NCBIfam" id="NF033135">
    <property type="entry name" value="cmx_cmrA"/>
    <property type="match status" value="1"/>
</dbReference>
<feature type="transmembrane region" description="Helical" evidence="6">
    <location>
        <begin position="291"/>
        <end position="315"/>
    </location>
</feature>
<evidence type="ECO:0000313" key="9">
    <source>
        <dbReference type="Proteomes" id="UP001081071"/>
    </source>
</evidence>
<reference evidence="8" key="1">
    <citation type="submission" date="2022-12" db="EMBL/GenBank/DDBJ databases">
        <authorList>
            <person name="Krivoruchko A.V."/>
            <person name="Elkin A."/>
        </authorList>
    </citation>
    <scope>NUCLEOTIDE SEQUENCE</scope>
    <source>
        <strain evidence="8">IEGM 1391</strain>
    </source>
</reference>
<feature type="transmembrane region" description="Helical" evidence="6">
    <location>
        <begin position="100"/>
        <end position="120"/>
    </location>
</feature>
<keyword evidence="9" id="KW-1185">Reference proteome</keyword>
<dbReference type="InterPro" id="IPR050189">
    <property type="entry name" value="MFS_Efflux_Transporters"/>
</dbReference>
<comment type="caution">
    <text evidence="8">The sequence shown here is derived from an EMBL/GenBank/DDBJ whole genome shotgun (WGS) entry which is preliminary data.</text>
</comment>
<evidence type="ECO:0000256" key="5">
    <source>
        <dbReference type="ARBA" id="ARBA00023136"/>
    </source>
</evidence>
<gene>
    <name evidence="8" type="ORF">O4220_01620</name>
</gene>
<dbReference type="InterPro" id="IPR020846">
    <property type="entry name" value="MFS_dom"/>
</dbReference>
<accession>A0ABT4M8C0</accession>
<dbReference type="PANTHER" id="PTHR43124:SF3">
    <property type="entry name" value="CHLORAMPHENICOL EFFLUX PUMP RV0191"/>
    <property type="match status" value="1"/>
</dbReference>
<name>A0ABT4M8C0_9NOCA</name>
<feature type="transmembrane region" description="Helical" evidence="6">
    <location>
        <begin position="73"/>
        <end position="94"/>
    </location>
</feature>
<proteinExistence type="predicted"/>
<dbReference type="InterPro" id="IPR036259">
    <property type="entry name" value="MFS_trans_sf"/>
</dbReference>
<evidence type="ECO:0000256" key="1">
    <source>
        <dbReference type="ARBA" id="ARBA00004651"/>
    </source>
</evidence>
<dbReference type="CDD" id="cd17324">
    <property type="entry name" value="MFS_NepI_like"/>
    <property type="match status" value="1"/>
</dbReference>
<organism evidence="8 9">
    <name type="scientific">Rhodococcus ruber</name>
    <dbReference type="NCBI Taxonomy" id="1830"/>
    <lineage>
        <taxon>Bacteria</taxon>
        <taxon>Bacillati</taxon>
        <taxon>Actinomycetota</taxon>
        <taxon>Actinomycetes</taxon>
        <taxon>Mycobacteriales</taxon>
        <taxon>Nocardiaceae</taxon>
        <taxon>Rhodococcus</taxon>
    </lineage>
</organism>
<feature type="transmembrane region" description="Helical" evidence="6">
    <location>
        <begin position="40"/>
        <end position="61"/>
    </location>
</feature>